<proteinExistence type="predicted"/>
<dbReference type="AlphaFoldDB" id="A0A832WNG1"/>
<feature type="domain" description="Resolvase/invertase-type recombinase catalytic" evidence="4">
    <location>
        <begin position="2"/>
        <end position="148"/>
    </location>
</feature>
<evidence type="ECO:0000259" key="4">
    <source>
        <dbReference type="PROSITE" id="PS51736"/>
    </source>
</evidence>
<dbReference type="RefSeq" id="WP_010885258.1">
    <property type="nucleotide sequence ID" value="NZ_DUJN01000008.1"/>
</dbReference>
<dbReference type="PROSITE" id="PS00397">
    <property type="entry name" value="RECOMBINASES_1"/>
    <property type="match status" value="1"/>
</dbReference>
<dbReference type="InterPro" id="IPR050639">
    <property type="entry name" value="SSR_resolvase"/>
</dbReference>
<organism evidence="5 6">
    <name type="scientific">Pyrococcus horikoshii</name>
    <dbReference type="NCBI Taxonomy" id="53953"/>
    <lineage>
        <taxon>Archaea</taxon>
        <taxon>Methanobacteriati</taxon>
        <taxon>Methanobacteriota</taxon>
        <taxon>Thermococci</taxon>
        <taxon>Thermococcales</taxon>
        <taxon>Thermococcaceae</taxon>
        <taxon>Pyrococcus</taxon>
    </lineage>
</organism>
<evidence type="ECO:0000256" key="1">
    <source>
        <dbReference type="ARBA" id="ARBA00022908"/>
    </source>
</evidence>
<comment type="caution">
    <text evidence="5">The sequence shown here is derived from an EMBL/GenBank/DDBJ whole genome shotgun (WGS) entry which is preliminary data.</text>
</comment>
<dbReference type="GO" id="GO:0000150">
    <property type="term" value="F:DNA strand exchange activity"/>
    <property type="evidence" value="ECO:0007669"/>
    <property type="project" value="InterPro"/>
</dbReference>
<dbReference type="EMBL" id="DUJN01000008">
    <property type="protein sequence ID" value="HII61791.1"/>
    <property type="molecule type" value="Genomic_DNA"/>
</dbReference>
<dbReference type="CDD" id="cd03768">
    <property type="entry name" value="SR_ResInv"/>
    <property type="match status" value="1"/>
</dbReference>
<dbReference type="GO" id="GO:0015074">
    <property type="term" value="P:DNA integration"/>
    <property type="evidence" value="ECO:0007669"/>
    <property type="project" value="UniProtKB-KW"/>
</dbReference>
<dbReference type="InterPro" id="IPR036162">
    <property type="entry name" value="Resolvase-like_N_sf"/>
</dbReference>
<name>A0A832WNG1_PYRHR</name>
<keyword evidence="1" id="KW-0229">DNA integration</keyword>
<evidence type="ECO:0000313" key="5">
    <source>
        <dbReference type="EMBL" id="HII61791.1"/>
    </source>
</evidence>
<dbReference type="Proteomes" id="UP000617544">
    <property type="component" value="Unassembled WGS sequence"/>
</dbReference>
<dbReference type="Gene3D" id="3.40.50.1390">
    <property type="entry name" value="Resolvase, N-terminal catalytic domain"/>
    <property type="match status" value="1"/>
</dbReference>
<evidence type="ECO:0000256" key="3">
    <source>
        <dbReference type="ARBA" id="ARBA00023172"/>
    </source>
</evidence>
<dbReference type="GeneID" id="1443493"/>
<dbReference type="Pfam" id="PF00239">
    <property type="entry name" value="Resolvase"/>
    <property type="match status" value="1"/>
</dbReference>
<dbReference type="GO" id="GO:0003677">
    <property type="term" value="F:DNA binding"/>
    <property type="evidence" value="ECO:0007669"/>
    <property type="project" value="UniProtKB-KW"/>
</dbReference>
<dbReference type="InterPro" id="IPR006118">
    <property type="entry name" value="Recombinase_CS"/>
</dbReference>
<protein>
    <submittedName>
        <fullName evidence="5">Recombinase family protein</fullName>
    </submittedName>
</protein>
<dbReference type="PANTHER" id="PTHR30461:SF2">
    <property type="entry name" value="SERINE RECOMBINASE PINE-RELATED"/>
    <property type="match status" value="1"/>
</dbReference>
<dbReference type="InterPro" id="IPR006119">
    <property type="entry name" value="Resolv_N"/>
</dbReference>
<dbReference type="PROSITE" id="PS51736">
    <property type="entry name" value="RECOMBINASES_3"/>
    <property type="match status" value="1"/>
</dbReference>
<dbReference type="OMA" id="CINRIAK"/>
<gene>
    <name evidence="5" type="ORF">HA331_08665</name>
</gene>
<keyword evidence="3" id="KW-0233">DNA recombination</keyword>
<reference evidence="5" key="1">
    <citation type="journal article" date="2020" name="bioRxiv">
        <title>A rank-normalized archaeal taxonomy based on genome phylogeny resolves widespread incomplete and uneven classifications.</title>
        <authorList>
            <person name="Rinke C."/>
            <person name="Chuvochina M."/>
            <person name="Mussig A.J."/>
            <person name="Chaumeil P.-A."/>
            <person name="Waite D.W."/>
            <person name="Whitman W.B."/>
            <person name="Parks D.H."/>
            <person name="Hugenholtz P."/>
        </authorList>
    </citation>
    <scope>NUCLEOTIDE SEQUENCE</scope>
    <source>
        <strain evidence="5">UBA8834</strain>
    </source>
</reference>
<accession>A0A832WNG1</accession>
<dbReference type="SUPFAM" id="SSF53041">
    <property type="entry name" value="Resolvase-like"/>
    <property type="match status" value="1"/>
</dbReference>
<evidence type="ECO:0000313" key="6">
    <source>
        <dbReference type="Proteomes" id="UP000617544"/>
    </source>
</evidence>
<dbReference type="SMART" id="SM00857">
    <property type="entry name" value="Resolvase"/>
    <property type="match status" value="1"/>
</dbReference>
<keyword evidence="2" id="KW-0238">DNA-binding</keyword>
<sequence length="201" mass="23735">MKAVAYIRVSTKEQDENNQRQAILEFAKKKNIEILGWFIDKGVSGTRKFREREGAQTLMNYIKTNKVDAIIVFAIDRLGRNMEDTVNTIKELEMQGVRVISVKEDFLQTMNPEIRKLILSILSWFAEFERNRIRERQLAAWEAGKQKGRPPKLTDATLKKYLKKYPDLTIRSLWKIMKADGIDISYDWLRKRIKRIRVVEE</sequence>
<dbReference type="PANTHER" id="PTHR30461">
    <property type="entry name" value="DNA-INVERTASE FROM LAMBDOID PROPHAGE"/>
    <property type="match status" value="1"/>
</dbReference>
<evidence type="ECO:0000256" key="2">
    <source>
        <dbReference type="ARBA" id="ARBA00023125"/>
    </source>
</evidence>